<feature type="domain" description="CAND6/7 N-terminal" evidence="9">
    <location>
        <begin position="28"/>
        <end position="153"/>
    </location>
</feature>
<comment type="caution">
    <text evidence="10">The sequence shown here is derived from an EMBL/GenBank/DDBJ whole genome shotgun (WGS) entry which is preliminary data.</text>
</comment>
<protein>
    <recommendedName>
        <fullName evidence="12">Lung seven transmembrane receptor</fullName>
    </recommendedName>
</protein>
<feature type="transmembrane region" description="Helical" evidence="6">
    <location>
        <begin position="174"/>
        <end position="194"/>
    </location>
</feature>
<evidence type="ECO:0000259" key="8">
    <source>
        <dbReference type="Pfam" id="PF06814"/>
    </source>
</evidence>
<evidence type="ECO:0000256" key="1">
    <source>
        <dbReference type="ARBA" id="ARBA00004141"/>
    </source>
</evidence>
<keyword evidence="11" id="KW-1185">Reference proteome</keyword>
<evidence type="ECO:0000256" key="3">
    <source>
        <dbReference type="ARBA" id="ARBA00022729"/>
    </source>
</evidence>
<feature type="transmembrane region" description="Helical" evidence="6">
    <location>
        <begin position="388"/>
        <end position="407"/>
    </location>
</feature>
<evidence type="ECO:0000256" key="4">
    <source>
        <dbReference type="ARBA" id="ARBA00022989"/>
    </source>
</evidence>
<evidence type="ECO:0000259" key="9">
    <source>
        <dbReference type="Pfam" id="PF21904"/>
    </source>
</evidence>
<feature type="transmembrane region" description="Helical" evidence="6">
    <location>
        <begin position="355"/>
        <end position="376"/>
    </location>
</feature>
<evidence type="ECO:0000256" key="2">
    <source>
        <dbReference type="ARBA" id="ARBA00022692"/>
    </source>
</evidence>
<feature type="domain" description="GOST seven transmembrane" evidence="8">
    <location>
        <begin position="173"/>
        <end position="411"/>
    </location>
</feature>
<dbReference type="Pfam" id="PF06814">
    <property type="entry name" value="GOST_TM"/>
    <property type="match status" value="1"/>
</dbReference>
<evidence type="ECO:0000313" key="10">
    <source>
        <dbReference type="EMBL" id="KAK8503838.1"/>
    </source>
</evidence>
<evidence type="ECO:0000256" key="7">
    <source>
        <dbReference type="SAM" id="SignalP"/>
    </source>
</evidence>
<feature type="transmembrane region" description="Helical" evidence="6">
    <location>
        <begin position="274"/>
        <end position="294"/>
    </location>
</feature>
<feature type="transmembrane region" description="Helical" evidence="6">
    <location>
        <begin position="239"/>
        <end position="262"/>
    </location>
</feature>
<keyword evidence="3 7" id="KW-0732">Signal</keyword>
<organism evidence="10 11">
    <name type="scientific">Hibiscus sabdariffa</name>
    <name type="common">roselle</name>
    <dbReference type="NCBI Taxonomy" id="183260"/>
    <lineage>
        <taxon>Eukaryota</taxon>
        <taxon>Viridiplantae</taxon>
        <taxon>Streptophyta</taxon>
        <taxon>Embryophyta</taxon>
        <taxon>Tracheophyta</taxon>
        <taxon>Spermatophyta</taxon>
        <taxon>Magnoliopsida</taxon>
        <taxon>eudicotyledons</taxon>
        <taxon>Gunneridae</taxon>
        <taxon>Pentapetalae</taxon>
        <taxon>rosids</taxon>
        <taxon>malvids</taxon>
        <taxon>Malvales</taxon>
        <taxon>Malvaceae</taxon>
        <taxon>Malvoideae</taxon>
        <taxon>Hibiscus</taxon>
    </lineage>
</organism>
<dbReference type="InterPro" id="IPR009637">
    <property type="entry name" value="GPR107/GPR108-like"/>
</dbReference>
<keyword evidence="2 6" id="KW-0812">Transmembrane</keyword>
<reference evidence="10 11" key="1">
    <citation type="journal article" date="2024" name="G3 (Bethesda)">
        <title>Genome assembly of Hibiscus sabdariffa L. provides insights into metabolisms of medicinal natural products.</title>
        <authorList>
            <person name="Kim T."/>
        </authorList>
    </citation>
    <scope>NUCLEOTIDE SEQUENCE [LARGE SCALE GENOMIC DNA]</scope>
    <source>
        <strain evidence="10">TK-2024</strain>
        <tissue evidence="10">Old leaves</tissue>
    </source>
</reference>
<feature type="transmembrane region" description="Helical" evidence="6">
    <location>
        <begin position="201"/>
        <end position="219"/>
    </location>
</feature>
<dbReference type="PANTHER" id="PTHR21229">
    <property type="entry name" value="LUNG SEVEN TRANSMEMBRANE RECEPTOR"/>
    <property type="match status" value="1"/>
</dbReference>
<name>A0ABR2B9Q2_9ROSI</name>
<dbReference type="EMBL" id="JBBPBM010000147">
    <property type="protein sequence ID" value="KAK8503838.1"/>
    <property type="molecule type" value="Genomic_DNA"/>
</dbReference>
<dbReference type="PANTHER" id="PTHR21229:SF22">
    <property type="entry name" value="DBJ|BAA84809.1"/>
    <property type="match status" value="1"/>
</dbReference>
<feature type="signal peptide" evidence="7">
    <location>
        <begin position="1"/>
        <end position="23"/>
    </location>
</feature>
<dbReference type="InterPro" id="IPR054103">
    <property type="entry name" value="CAND6-7_N"/>
</dbReference>
<comment type="subcellular location">
    <subcellularLocation>
        <location evidence="1">Membrane</location>
        <topology evidence="1">Multi-pass membrane protein</topology>
    </subcellularLocation>
</comment>
<dbReference type="Proteomes" id="UP001472677">
    <property type="component" value="Unassembled WGS sequence"/>
</dbReference>
<evidence type="ECO:0000313" key="11">
    <source>
        <dbReference type="Proteomes" id="UP001472677"/>
    </source>
</evidence>
<sequence length="438" mass="50346">MAMMCRSFLPFVLISLFISFCFAEIRFVQIHSDARPIIPFDEFRFTHTGRLELNVSQIDLSNKNPDLDLSRVGFFLCTRDMWMYVLQQLTEGDVMCTLDSRLVTLVYDFKSLNGKSNFDTVFPVNNAERYTLLFANCLDQVNVSMTVRSTMYNLEGKQNRRDYLSADETILPSVYFLSSLVYFTLAGVWIYILYKSRHTVSRIHFLMLVLVILNALNLVSEAEYKSCIKRTGSAHGRDVLFYIFNFLKGITLPVLMVSIGTGWSQLKPYLQDKVNKILMIVIPLQVAANIARVILVEIPPFVSYRFAWKMGFAVVDIICYFLVSLPISWSIECEAAQTDGNTAVNLMKLTLLRQYYLVVILYAFLTRALVLPVVTIESYENEHPWTGVLVEELVTVAFYAFTGYKFMPEARNMYSVIDDEAKDVAEPLKLEDDEGKKW</sequence>
<feature type="transmembrane region" description="Helical" evidence="6">
    <location>
        <begin position="306"/>
        <end position="323"/>
    </location>
</feature>
<dbReference type="Pfam" id="PF21904">
    <property type="entry name" value="CAND6-7_N"/>
    <property type="match status" value="1"/>
</dbReference>
<accession>A0ABR2B9Q2</accession>
<evidence type="ECO:0008006" key="12">
    <source>
        <dbReference type="Google" id="ProtNLM"/>
    </source>
</evidence>
<feature type="chain" id="PRO_5045207509" description="Lung seven transmembrane receptor" evidence="7">
    <location>
        <begin position="24"/>
        <end position="438"/>
    </location>
</feature>
<evidence type="ECO:0000256" key="5">
    <source>
        <dbReference type="ARBA" id="ARBA00023136"/>
    </source>
</evidence>
<evidence type="ECO:0000256" key="6">
    <source>
        <dbReference type="SAM" id="Phobius"/>
    </source>
</evidence>
<dbReference type="InterPro" id="IPR053937">
    <property type="entry name" value="GOST_TM"/>
</dbReference>
<keyword evidence="5 6" id="KW-0472">Membrane</keyword>
<gene>
    <name evidence="10" type="ORF">V6N12_019010</name>
</gene>
<proteinExistence type="predicted"/>
<keyword evidence="4 6" id="KW-1133">Transmembrane helix</keyword>